<name>A0ACB9AX78_ARCLA</name>
<evidence type="ECO:0000313" key="1">
    <source>
        <dbReference type="EMBL" id="KAI3714530.1"/>
    </source>
</evidence>
<reference evidence="2" key="1">
    <citation type="journal article" date="2022" name="Mol. Ecol. Resour.">
        <title>The genomes of chicory, endive, great burdock and yacon provide insights into Asteraceae palaeo-polyploidization history and plant inulin production.</title>
        <authorList>
            <person name="Fan W."/>
            <person name="Wang S."/>
            <person name="Wang H."/>
            <person name="Wang A."/>
            <person name="Jiang F."/>
            <person name="Liu H."/>
            <person name="Zhao H."/>
            <person name="Xu D."/>
            <person name="Zhang Y."/>
        </authorList>
    </citation>
    <scope>NUCLEOTIDE SEQUENCE [LARGE SCALE GENOMIC DNA]</scope>
    <source>
        <strain evidence="2">cv. Niubang</strain>
    </source>
</reference>
<dbReference type="EMBL" id="CM042053">
    <property type="protein sequence ID" value="KAI3714530.1"/>
    <property type="molecule type" value="Genomic_DNA"/>
</dbReference>
<gene>
    <name evidence="1" type="ORF">L6452_21486</name>
</gene>
<protein>
    <submittedName>
        <fullName evidence="1">Uncharacterized protein</fullName>
    </submittedName>
</protein>
<dbReference type="Proteomes" id="UP001055879">
    <property type="component" value="Linkage Group LG07"/>
</dbReference>
<organism evidence="1 2">
    <name type="scientific">Arctium lappa</name>
    <name type="common">Greater burdock</name>
    <name type="synonym">Lappa major</name>
    <dbReference type="NCBI Taxonomy" id="4217"/>
    <lineage>
        <taxon>Eukaryota</taxon>
        <taxon>Viridiplantae</taxon>
        <taxon>Streptophyta</taxon>
        <taxon>Embryophyta</taxon>
        <taxon>Tracheophyta</taxon>
        <taxon>Spermatophyta</taxon>
        <taxon>Magnoliopsida</taxon>
        <taxon>eudicotyledons</taxon>
        <taxon>Gunneridae</taxon>
        <taxon>Pentapetalae</taxon>
        <taxon>asterids</taxon>
        <taxon>campanulids</taxon>
        <taxon>Asterales</taxon>
        <taxon>Asteraceae</taxon>
        <taxon>Carduoideae</taxon>
        <taxon>Cardueae</taxon>
        <taxon>Arctiinae</taxon>
        <taxon>Arctium</taxon>
    </lineage>
</organism>
<accession>A0ACB9AX78</accession>
<keyword evidence="2" id="KW-1185">Reference proteome</keyword>
<comment type="caution">
    <text evidence="1">The sequence shown here is derived from an EMBL/GenBank/DDBJ whole genome shotgun (WGS) entry which is preliminary data.</text>
</comment>
<evidence type="ECO:0000313" key="2">
    <source>
        <dbReference type="Proteomes" id="UP001055879"/>
    </source>
</evidence>
<reference evidence="1 2" key="2">
    <citation type="journal article" date="2022" name="Mol. Ecol. Resour.">
        <title>The genomes of chicory, endive, great burdock and yacon provide insights into Asteraceae paleo-polyploidization history and plant inulin production.</title>
        <authorList>
            <person name="Fan W."/>
            <person name="Wang S."/>
            <person name="Wang H."/>
            <person name="Wang A."/>
            <person name="Jiang F."/>
            <person name="Liu H."/>
            <person name="Zhao H."/>
            <person name="Xu D."/>
            <person name="Zhang Y."/>
        </authorList>
    </citation>
    <scope>NUCLEOTIDE SEQUENCE [LARGE SCALE GENOMIC DNA]</scope>
    <source>
        <strain evidence="2">cv. Niubang</strain>
    </source>
</reference>
<proteinExistence type="predicted"/>
<sequence>MRKRLTTIQRLEICLGAARGLDYLHTGVDGTTPGITHGNIKLSKILLNSDSNSMKFEAKVSSFGLSKILPGQARKILESTDTADEVTERVTKESDVYSFGVLLLEVLCGVPELVDTDDYQERHVTELVPKRLEQNKLRKIVHFDIRKEIKTESLETYVKIACRCVLKSSEERPSMAQVVEELEKALRLQGGEVFDVQIVGNRTVDDAPDGTVIAPPKDGNDVMVDSKLDGVDEVSIHGTISESTNAEENAAEDVSTQERSFHPSISDNIDEESVPDTTHIEDAQKEWINDPETIKEITDDLNSNEKSKINEVNEDDNQNRLIATSSESDNGDTNTADHSLNQELQNYDNLPYRNQDEINDELEHLRIPYEKIQFGKKIDIHGYGSMFEGEFDHQQVALKRLNITNLAHIKPKLLAEILTVARFRHHPNVVSLLGFCDEKSNEIILVYEYVTSGNLADKMSKHLTTIQRLEICLGAARGLDYLHTGFESTPGIVHGDIKLSKILLNSHSIPSKFEAKVSSFGLSKLLPGQARKALDHGDKASDVYSFGVLLLEVLCGVRELVDTDDYQERHVTELVPKRLEQNILRTIVHIDIRDEITTESLETYAKIACLCVTKNPEERPTMAQVVKELEKALKLQGKEVSDVHILGSNNGNCLPEESINENDQKGDDDSETMNSNIAAKNSEVEEIIDDPILSDRIDLVVENNGDEGRSVDTSSEHTNGEKNAAEDVTTHGSEDGENGSKSTTTNDPKSTEEIIDDLKSKEELAIIRENEVDNENGITTITSESNNGDGTKEDDAETKEGITDDKNRATEITMERQSSEILDSSSVNAGKENANSSLLNVHDTEKKPESIVNIREGDFSDFATNDKFKSIQEPESKPSDDTDSISTRSESSDGDDTTPSDYLLQKSPANGITTKKTSTSDSRNCCSCAWWRFFSDRHQP</sequence>